<dbReference type="Proteomes" id="UP001159405">
    <property type="component" value="Unassembled WGS sequence"/>
</dbReference>
<organism evidence="3 4">
    <name type="scientific">Porites lobata</name>
    <dbReference type="NCBI Taxonomy" id="104759"/>
    <lineage>
        <taxon>Eukaryota</taxon>
        <taxon>Metazoa</taxon>
        <taxon>Cnidaria</taxon>
        <taxon>Anthozoa</taxon>
        <taxon>Hexacorallia</taxon>
        <taxon>Scleractinia</taxon>
        <taxon>Fungiina</taxon>
        <taxon>Poritidae</taxon>
        <taxon>Porites</taxon>
    </lineage>
</organism>
<name>A0ABN8MUX1_9CNID</name>
<evidence type="ECO:0008006" key="5">
    <source>
        <dbReference type="Google" id="ProtNLM"/>
    </source>
</evidence>
<dbReference type="EMBL" id="CALNXK010000004">
    <property type="protein sequence ID" value="CAH3036529.1"/>
    <property type="molecule type" value="Genomic_DNA"/>
</dbReference>
<feature type="region of interest" description="Disordered" evidence="2">
    <location>
        <begin position="405"/>
        <end position="458"/>
    </location>
</feature>
<dbReference type="InterPro" id="IPR007590">
    <property type="entry name" value="Saf4/Yju2"/>
</dbReference>
<gene>
    <name evidence="3" type="ORF">PLOB_00031034</name>
</gene>
<protein>
    <recommendedName>
        <fullName evidence="5">Coiled-coil domain-containing protein 130</fullName>
    </recommendedName>
</protein>
<evidence type="ECO:0000256" key="1">
    <source>
        <dbReference type="ARBA" id="ARBA00005595"/>
    </source>
</evidence>
<dbReference type="Pfam" id="PF04502">
    <property type="entry name" value="Saf4_Yju2"/>
    <property type="match status" value="1"/>
</dbReference>
<sequence>MGERKAVNKYYPPDWTPEQGSLDRYHGQHPLRERARKLGQGILIIRFEMPYNIWCGGCGNHIGMGVRYNAEKKKVGNYYTTPIYRFRMKCHLCDNHFEIETDPKNCDYVIVSGARRKEERWEPSATETVELTDREDAKKMATDPMFKLEHGVKDQEKSKSVQPTLGQLQDVQSVWKDDYAANQLLRKKFRETKREVKAQEMKDSELKQRAALDVALVPERLEDIELAKKIRYHGEGFDEHRRKRRFEVNSRPMFGKSDEKREKLKHLLGKRKQIKFDSFSNPSKGNSDLVKLGIKVRRNVSTNSEDSEECLDKDTSLGDRGVGTVNDPSNQASTVKDTVVDEIRTDSNLDRALASSVPDTPAQIDIRTQPSPEVTSQFAVSFPTEKGELTEAQCLTKRHAELKNISSSSPAVRNLKTTEQNGFSQATNDNLRSNHTSSGRSLVCCDYTDSSDASDDTL</sequence>
<feature type="region of interest" description="Disordered" evidence="2">
    <location>
        <begin position="301"/>
        <end position="335"/>
    </location>
</feature>
<accession>A0ABN8MUX1</accession>
<evidence type="ECO:0000313" key="4">
    <source>
        <dbReference type="Proteomes" id="UP001159405"/>
    </source>
</evidence>
<comment type="caution">
    <text evidence="3">The sequence shown here is derived from an EMBL/GenBank/DDBJ whole genome shotgun (WGS) entry which is preliminary data.</text>
</comment>
<evidence type="ECO:0000256" key="2">
    <source>
        <dbReference type="SAM" id="MobiDB-lite"/>
    </source>
</evidence>
<feature type="compositionally biased region" description="Polar residues" evidence="2">
    <location>
        <begin position="326"/>
        <end position="335"/>
    </location>
</feature>
<proteinExistence type="inferred from homology"/>
<comment type="similarity">
    <text evidence="1">Belongs to the CWC16 family.</text>
</comment>
<feature type="compositionally biased region" description="Polar residues" evidence="2">
    <location>
        <begin position="405"/>
        <end position="440"/>
    </location>
</feature>
<dbReference type="PANTHER" id="PTHR12111:SF2">
    <property type="entry name" value="SPLICING FACTOR YJU2B-RELATED"/>
    <property type="match status" value="1"/>
</dbReference>
<dbReference type="PANTHER" id="PTHR12111">
    <property type="entry name" value="SPLICING FACTOR YJU2"/>
    <property type="match status" value="1"/>
</dbReference>
<reference evidence="3 4" key="1">
    <citation type="submission" date="2022-05" db="EMBL/GenBank/DDBJ databases">
        <authorList>
            <consortium name="Genoscope - CEA"/>
            <person name="William W."/>
        </authorList>
    </citation>
    <scope>NUCLEOTIDE SEQUENCE [LARGE SCALE GENOMIC DNA]</scope>
</reference>
<feature type="region of interest" description="Disordered" evidence="2">
    <location>
        <begin position="354"/>
        <end position="374"/>
    </location>
</feature>
<keyword evidence="4" id="KW-1185">Reference proteome</keyword>
<evidence type="ECO:0000313" key="3">
    <source>
        <dbReference type="EMBL" id="CAH3036529.1"/>
    </source>
</evidence>